<dbReference type="AlphaFoldDB" id="A0A1W2DEZ9"/>
<proteinExistence type="predicted"/>
<keyword evidence="2" id="KW-1185">Reference proteome</keyword>
<dbReference type="EMBL" id="FWXY01000017">
    <property type="protein sequence ID" value="SMC96041.1"/>
    <property type="molecule type" value="Genomic_DNA"/>
</dbReference>
<dbReference type="STRING" id="1121400.SAMN02746065_11745"/>
<protein>
    <submittedName>
        <fullName evidence="1">Uncharacterized protein</fullName>
    </submittedName>
</protein>
<evidence type="ECO:0000313" key="1">
    <source>
        <dbReference type="EMBL" id="SMC96041.1"/>
    </source>
</evidence>
<evidence type="ECO:0000313" key="2">
    <source>
        <dbReference type="Proteomes" id="UP000192418"/>
    </source>
</evidence>
<gene>
    <name evidence="1" type="ORF">SAMN02746065_11745</name>
</gene>
<name>A0A1W2DEZ9_9BACT</name>
<organism evidence="1 2">
    <name type="scientific">Desulfocicer vacuolatum DSM 3385</name>
    <dbReference type="NCBI Taxonomy" id="1121400"/>
    <lineage>
        <taxon>Bacteria</taxon>
        <taxon>Pseudomonadati</taxon>
        <taxon>Thermodesulfobacteriota</taxon>
        <taxon>Desulfobacteria</taxon>
        <taxon>Desulfobacterales</taxon>
        <taxon>Desulfobacteraceae</taxon>
        <taxon>Desulfocicer</taxon>
    </lineage>
</organism>
<reference evidence="1 2" key="1">
    <citation type="submission" date="2017-04" db="EMBL/GenBank/DDBJ databases">
        <authorList>
            <person name="Afonso C.L."/>
            <person name="Miller P.J."/>
            <person name="Scott M.A."/>
            <person name="Spackman E."/>
            <person name="Goraichik I."/>
            <person name="Dimitrov K.M."/>
            <person name="Suarez D.L."/>
            <person name="Swayne D.E."/>
        </authorList>
    </citation>
    <scope>NUCLEOTIDE SEQUENCE [LARGE SCALE GENOMIC DNA]</scope>
    <source>
        <strain evidence="1 2">DSM 3385</strain>
    </source>
</reference>
<sequence>MDLPLPVRTNGSDLGAHGVITSSKIELFRRIL</sequence>
<dbReference type="Proteomes" id="UP000192418">
    <property type="component" value="Unassembled WGS sequence"/>
</dbReference>
<accession>A0A1W2DEZ9</accession>